<dbReference type="PROSITE" id="PS00018">
    <property type="entry name" value="EF_HAND_1"/>
    <property type="match status" value="1"/>
</dbReference>
<dbReference type="EMBL" id="JBHSED010000035">
    <property type="protein sequence ID" value="MFC4305126.1"/>
    <property type="molecule type" value="Genomic_DNA"/>
</dbReference>
<comment type="caution">
    <text evidence="2">The sequence shown here is derived from an EMBL/GenBank/DDBJ whole genome shotgun (WGS) entry which is preliminary data.</text>
</comment>
<evidence type="ECO:0000256" key="1">
    <source>
        <dbReference type="SAM" id="Phobius"/>
    </source>
</evidence>
<evidence type="ECO:0000313" key="2">
    <source>
        <dbReference type="EMBL" id="MFC4305126.1"/>
    </source>
</evidence>
<keyword evidence="1" id="KW-1133">Transmembrane helix</keyword>
<keyword evidence="1" id="KW-0812">Transmembrane</keyword>
<accession>A0ABV8SC47</accession>
<keyword evidence="3" id="KW-1185">Reference proteome</keyword>
<proteinExistence type="predicted"/>
<keyword evidence="1" id="KW-0472">Membrane</keyword>
<name>A0ABV8SC47_9BACL</name>
<organism evidence="2 3">
    <name type="scientific">Cohnella boryungensis</name>
    <dbReference type="NCBI Taxonomy" id="768479"/>
    <lineage>
        <taxon>Bacteria</taxon>
        <taxon>Bacillati</taxon>
        <taxon>Bacillota</taxon>
        <taxon>Bacilli</taxon>
        <taxon>Bacillales</taxon>
        <taxon>Paenibacillaceae</taxon>
        <taxon>Cohnella</taxon>
    </lineage>
</organism>
<protein>
    <recommendedName>
        <fullName evidence="4">DUF4064 domain-containing protein</fullName>
    </recommendedName>
</protein>
<dbReference type="RefSeq" id="WP_378127182.1">
    <property type="nucleotide sequence ID" value="NZ_JBHSED010000035.1"/>
</dbReference>
<reference evidence="3" key="1">
    <citation type="journal article" date="2019" name="Int. J. Syst. Evol. Microbiol.">
        <title>The Global Catalogue of Microorganisms (GCM) 10K type strain sequencing project: providing services to taxonomists for standard genome sequencing and annotation.</title>
        <authorList>
            <consortium name="The Broad Institute Genomics Platform"/>
            <consortium name="The Broad Institute Genome Sequencing Center for Infectious Disease"/>
            <person name="Wu L."/>
            <person name="Ma J."/>
        </authorList>
    </citation>
    <scope>NUCLEOTIDE SEQUENCE [LARGE SCALE GENOMIC DNA]</scope>
    <source>
        <strain evidence="3">CGMCC 4.1641</strain>
    </source>
</reference>
<gene>
    <name evidence="2" type="ORF">ACFO1S_16960</name>
</gene>
<feature type="transmembrane region" description="Helical" evidence="1">
    <location>
        <begin position="94"/>
        <end position="115"/>
    </location>
</feature>
<evidence type="ECO:0008006" key="4">
    <source>
        <dbReference type="Google" id="ProtNLM"/>
    </source>
</evidence>
<feature type="transmembrane region" description="Helical" evidence="1">
    <location>
        <begin position="33"/>
        <end position="59"/>
    </location>
</feature>
<dbReference type="InterPro" id="IPR018247">
    <property type="entry name" value="EF_Hand_1_Ca_BS"/>
</dbReference>
<feature type="transmembrane region" description="Helical" evidence="1">
    <location>
        <begin position="122"/>
        <end position="148"/>
    </location>
</feature>
<dbReference type="Proteomes" id="UP001595755">
    <property type="component" value="Unassembled WGS sequence"/>
</dbReference>
<evidence type="ECO:0000313" key="3">
    <source>
        <dbReference type="Proteomes" id="UP001595755"/>
    </source>
</evidence>
<sequence length="151" mass="16234">MNDPHEKNEQFAKPYGFTPVQHPNNEPLKHSGLGIASFVLALVSIASFVILSIVFVGLLTDAVDFTQIVDANGNRLMTDEELVEKIQPHIGFLAFYPFLLLMVLVGLILGIVGLARPGRKKVFAILGTVFNGLPLLFVLLLLVVGLGAGAA</sequence>